<dbReference type="OrthoDB" id="1769137at2"/>
<dbReference type="RefSeq" id="WP_132012392.1">
    <property type="nucleotide sequence ID" value="NZ_SLUN01000001.1"/>
</dbReference>
<dbReference type="PROSITE" id="PS01124">
    <property type="entry name" value="HTH_ARAC_FAMILY_2"/>
    <property type="match status" value="1"/>
</dbReference>
<dbReference type="SUPFAM" id="SSF52172">
    <property type="entry name" value="CheY-like"/>
    <property type="match status" value="1"/>
</dbReference>
<evidence type="ECO:0000256" key="1">
    <source>
        <dbReference type="ARBA" id="ARBA00023015"/>
    </source>
</evidence>
<dbReference type="Pfam" id="PF12833">
    <property type="entry name" value="HTH_18"/>
    <property type="match status" value="1"/>
</dbReference>
<evidence type="ECO:0000313" key="7">
    <source>
        <dbReference type="EMBL" id="TCL77007.1"/>
    </source>
</evidence>
<gene>
    <name evidence="7" type="ORF">EDC14_1001292</name>
</gene>
<dbReference type="InterPro" id="IPR018060">
    <property type="entry name" value="HTH_AraC"/>
</dbReference>
<dbReference type="Gene3D" id="3.40.50.2300">
    <property type="match status" value="1"/>
</dbReference>
<name>A0A4V2QGS5_HYDET</name>
<feature type="domain" description="HTH araC/xylS-type" evidence="5">
    <location>
        <begin position="431"/>
        <end position="529"/>
    </location>
</feature>
<dbReference type="PANTHER" id="PTHR43280">
    <property type="entry name" value="ARAC-FAMILY TRANSCRIPTIONAL REGULATOR"/>
    <property type="match status" value="1"/>
</dbReference>
<evidence type="ECO:0000256" key="2">
    <source>
        <dbReference type="ARBA" id="ARBA00023125"/>
    </source>
</evidence>
<dbReference type="InterPro" id="IPR011006">
    <property type="entry name" value="CheY-like_superfamily"/>
</dbReference>
<evidence type="ECO:0000256" key="4">
    <source>
        <dbReference type="PROSITE-ProRule" id="PRU00169"/>
    </source>
</evidence>
<keyword evidence="4" id="KW-0597">Phosphoprotein</keyword>
<dbReference type="PRINTS" id="PR00032">
    <property type="entry name" value="HTHARAC"/>
</dbReference>
<dbReference type="CDD" id="cd17536">
    <property type="entry name" value="REC_YesN-like"/>
    <property type="match status" value="1"/>
</dbReference>
<organism evidence="7 8">
    <name type="scientific">Hydrogenispora ethanolica</name>
    <dbReference type="NCBI Taxonomy" id="1082276"/>
    <lineage>
        <taxon>Bacteria</taxon>
        <taxon>Bacillati</taxon>
        <taxon>Bacillota</taxon>
        <taxon>Hydrogenispora</taxon>
    </lineage>
</organism>
<evidence type="ECO:0000313" key="8">
    <source>
        <dbReference type="Proteomes" id="UP000295008"/>
    </source>
</evidence>
<dbReference type="EMBL" id="SLUN01000001">
    <property type="protein sequence ID" value="TCL77007.1"/>
    <property type="molecule type" value="Genomic_DNA"/>
</dbReference>
<sequence>MWRVILVDDEEFVRAELAALFPWRRYQFELAGEAESAQAAIAQIAALQPDLVITDIRMPEMDGLAFISWLGRHHPRLVVAVVSAYHDFPLVREALRLGAADYLMKAEATATTAGAFLERIAGILERRHSSRHQQEELTSNMARYHRLATESFWRDTLTRASDEPELESRARQLGVVLEQAWFGLIFIHVSGERSGRLDPVALRRELEAQIGTRWDWEGNWKLIDFGRGDFAVLASRMGPRPAAEAAAKLQEIAGRLALNTAEVKRTTCASSELCPFPDLPRSFREVRQVNLLRLYHREGECIETGELARLRQAAPPSTLELLAAWERILREAEPAAVHHFLDQVFAAILPRSLSPEAARGLVLEFINTLRRVSLEYQVRWEEGGSGEPDLPEILEQAESIQDWRIQIEDRVGHYLRSVGANAHPQASATIRKALAYIQLHFSRDLSLEEVASHAGVSKSYLCRVFPEYAGEHFRDYLQRLRLERAKELLRFTNDHIYEIAAKVGFWNSRYFSKVFHEAVGMTPADYRRVPVYETSAAPGLKAGEE</sequence>
<dbReference type="InterPro" id="IPR001789">
    <property type="entry name" value="Sig_transdc_resp-reg_receiver"/>
</dbReference>
<dbReference type="InterPro" id="IPR020449">
    <property type="entry name" value="Tscrpt_reg_AraC-type_HTH"/>
</dbReference>
<comment type="caution">
    <text evidence="7">The sequence shown here is derived from an EMBL/GenBank/DDBJ whole genome shotgun (WGS) entry which is preliminary data.</text>
</comment>
<dbReference type="Pfam" id="PF00072">
    <property type="entry name" value="Response_reg"/>
    <property type="match status" value="1"/>
</dbReference>
<evidence type="ECO:0000259" key="6">
    <source>
        <dbReference type="PROSITE" id="PS50110"/>
    </source>
</evidence>
<dbReference type="SUPFAM" id="SSF46689">
    <property type="entry name" value="Homeodomain-like"/>
    <property type="match status" value="2"/>
</dbReference>
<dbReference type="AlphaFoldDB" id="A0A4V2QGS5"/>
<dbReference type="SMART" id="SM00448">
    <property type="entry name" value="REC"/>
    <property type="match status" value="1"/>
</dbReference>
<dbReference type="PANTHER" id="PTHR43280:SF28">
    <property type="entry name" value="HTH-TYPE TRANSCRIPTIONAL ACTIVATOR RHAS"/>
    <property type="match status" value="1"/>
</dbReference>
<dbReference type="PROSITE" id="PS50110">
    <property type="entry name" value="RESPONSE_REGULATORY"/>
    <property type="match status" value="1"/>
</dbReference>
<reference evidence="7 8" key="1">
    <citation type="submission" date="2019-03" db="EMBL/GenBank/DDBJ databases">
        <title>Genomic Encyclopedia of Type Strains, Phase IV (KMG-IV): sequencing the most valuable type-strain genomes for metagenomic binning, comparative biology and taxonomic classification.</title>
        <authorList>
            <person name="Goeker M."/>
        </authorList>
    </citation>
    <scope>NUCLEOTIDE SEQUENCE [LARGE SCALE GENOMIC DNA]</scope>
    <source>
        <strain evidence="7 8">LX-B</strain>
    </source>
</reference>
<dbReference type="InterPro" id="IPR009057">
    <property type="entry name" value="Homeodomain-like_sf"/>
</dbReference>
<dbReference type="Proteomes" id="UP000295008">
    <property type="component" value="Unassembled WGS sequence"/>
</dbReference>
<evidence type="ECO:0000259" key="5">
    <source>
        <dbReference type="PROSITE" id="PS01124"/>
    </source>
</evidence>
<accession>A0A4V2QGS5</accession>
<keyword evidence="2" id="KW-0238">DNA-binding</keyword>
<dbReference type="SMART" id="SM00342">
    <property type="entry name" value="HTH_ARAC"/>
    <property type="match status" value="1"/>
</dbReference>
<protein>
    <submittedName>
        <fullName evidence="7">YesN/AraC family two-component response regulator</fullName>
    </submittedName>
</protein>
<keyword evidence="1" id="KW-0805">Transcription regulation</keyword>
<dbReference type="Gene3D" id="1.10.10.60">
    <property type="entry name" value="Homeodomain-like"/>
    <property type="match status" value="2"/>
</dbReference>
<keyword evidence="3" id="KW-0804">Transcription</keyword>
<feature type="domain" description="Response regulatory" evidence="6">
    <location>
        <begin position="3"/>
        <end position="120"/>
    </location>
</feature>
<dbReference type="GO" id="GO:0003700">
    <property type="term" value="F:DNA-binding transcription factor activity"/>
    <property type="evidence" value="ECO:0007669"/>
    <property type="project" value="InterPro"/>
</dbReference>
<dbReference type="GO" id="GO:0000160">
    <property type="term" value="P:phosphorelay signal transduction system"/>
    <property type="evidence" value="ECO:0007669"/>
    <property type="project" value="InterPro"/>
</dbReference>
<proteinExistence type="predicted"/>
<evidence type="ECO:0000256" key="3">
    <source>
        <dbReference type="ARBA" id="ARBA00023163"/>
    </source>
</evidence>
<keyword evidence="8" id="KW-1185">Reference proteome</keyword>
<feature type="modified residue" description="4-aspartylphosphate" evidence="4">
    <location>
        <position position="55"/>
    </location>
</feature>
<dbReference type="GO" id="GO:0043565">
    <property type="term" value="F:sequence-specific DNA binding"/>
    <property type="evidence" value="ECO:0007669"/>
    <property type="project" value="InterPro"/>
</dbReference>